<evidence type="ECO:0000313" key="9">
    <source>
        <dbReference type="EMBL" id="MBA4542852.1"/>
    </source>
</evidence>
<organism evidence="9 10">
    <name type="scientific">Thermoactinomyces daqus</name>
    <dbReference type="NCBI Taxonomy" id="1329516"/>
    <lineage>
        <taxon>Bacteria</taxon>
        <taxon>Bacillati</taxon>
        <taxon>Bacillota</taxon>
        <taxon>Bacilli</taxon>
        <taxon>Bacillales</taxon>
        <taxon>Thermoactinomycetaceae</taxon>
        <taxon>Thermoactinomyces</taxon>
    </lineage>
</organism>
<feature type="transmembrane region" description="Helical" evidence="7">
    <location>
        <begin position="99"/>
        <end position="118"/>
    </location>
</feature>
<dbReference type="InterPro" id="IPR000620">
    <property type="entry name" value="EamA_dom"/>
</dbReference>
<keyword evidence="4 7" id="KW-0812">Transmembrane</keyword>
<feature type="domain" description="EamA" evidence="8">
    <location>
        <begin position="13"/>
        <end position="142"/>
    </location>
</feature>
<evidence type="ECO:0000256" key="6">
    <source>
        <dbReference type="ARBA" id="ARBA00023136"/>
    </source>
</evidence>
<feature type="transmembrane region" description="Helical" evidence="7">
    <location>
        <begin position="70"/>
        <end position="87"/>
    </location>
</feature>
<dbReference type="AlphaFoldDB" id="A0A7W1X9Z1"/>
<feature type="transmembrane region" description="Helical" evidence="7">
    <location>
        <begin position="215"/>
        <end position="234"/>
    </location>
</feature>
<feature type="transmembrane region" description="Helical" evidence="7">
    <location>
        <begin position="271"/>
        <end position="288"/>
    </location>
</feature>
<sequence>MYPLAKERFRTIGFIAFLVIVWGLCWPIYKMTLQYTPPILFAGMRTLLGGIGLSILALSRYRQIQFRTHWKVYLVSALFNAVLFYGIQTVGLKYLPSGLFSVIVYLQPVLVGFLAWYWLRESLNLFKVTGLILGVIGVGVVSWDGMAGHLSATGIILALITAISWAIGTVYMKKEGTNVDTLWLVSLQCVIGGAVMTVAGLAVEDAGQIVWNLPYVSGLLFGAFLGIAAAWVVYFKLVRTGEASRIASYTFFVPLLSVWFGAIFLKEPLSFHLALGLLFIILSILLVNRKEKRKKPLPSA</sequence>
<feature type="transmembrane region" description="Helical" evidence="7">
    <location>
        <begin position="125"/>
        <end position="143"/>
    </location>
</feature>
<evidence type="ECO:0000256" key="3">
    <source>
        <dbReference type="ARBA" id="ARBA00022475"/>
    </source>
</evidence>
<dbReference type="PANTHER" id="PTHR32322:SF18">
    <property type="entry name" value="S-ADENOSYLMETHIONINE_S-ADENOSYLHOMOCYSTEINE TRANSPORTER"/>
    <property type="match status" value="1"/>
</dbReference>
<feature type="transmembrane region" description="Helical" evidence="7">
    <location>
        <begin position="149"/>
        <end position="170"/>
    </location>
</feature>
<name>A0A7W1X9Z1_9BACL</name>
<proteinExistence type="inferred from homology"/>
<keyword evidence="5 7" id="KW-1133">Transmembrane helix</keyword>
<dbReference type="GO" id="GO:0005886">
    <property type="term" value="C:plasma membrane"/>
    <property type="evidence" value="ECO:0007669"/>
    <property type="project" value="UniProtKB-SubCell"/>
</dbReference>
<evidence type="ECO:0000256" key="7">
    <source>
        <dbReference type="SAM" id="Phobius"/>
    </source>
</evidence>
<dbReference type="InterPro" id="IPR037185">
    <property type="entry name" value="EmrE-like"/>
</dbReference>
<feature type="transmembrane region" description="Helical" evidence="7">
    <location>
        <begin position="182"/>
        <end position="203"/>
    </location>
</feature>
<dbReference type="OrthoDB" id="510638at2"/>
<evidence type="ECO:0000256" key="4">
    <source>
        <dbReference type="ARBA" id="ARBA00022692"/>
    </source>
</evidence>
<feature type="domain" description="EamA" evidence="8">
    <location>
        <begin position="153"/>
        <end position="288"/>
    </location>
</feature>
<comment type="caution">
    <text evidence="9">The sequence shown here is derived from an EMBL/GenBank/DDBJ whole genome shotgun (WGS) entry which is preliminary data.</text>
</comment>
<evidence type="ECO:0000259" key="8">
    <source>
        <dbReference type="Pfam" id="PF00892"/>
    </source>
</evidence>
<evidence type="ECO:0000256" key="5">
    <source>
        <dbReference type="ARBA" id="ARBA00022989"/>
    </source>
</evidence>
<comment type="subcellular location">
    <subcellularLocation>
        <location evidence="1">Cell membrane</location>
        <topology evidence="1">Multi-pass membrane protein</topology>
    </subcellularLocation>
</comment>
<dbReference type="SUPFAM" id="SSF103481">
    <property type="entry name" value="Multidrug resistance efflux transporter EmrE"/>
    <property type="match status" value="2"/>
</dbReference>
<feature type="transmembrane region" description="Helical" evidence="7">
    <location>
        <begin position="12"/>
        <end position="29"/>
    </location>
</feature>
<keyword evidence="3" id="KW-1003">Cell membrane</keyword>
<dbReference type="InterPro" id="IPR050638">
    <property type="entry name" value="AA-Vitamin_Transporters"/>
</dbReference>
<keyword evidence="6 7" id="KW-0472">Membrane</keyword>
<reference evidence="9 10" key="1">
    <citation type="submission" date="2020-07" db="EMBL/GenBank/DDBJ databases">
        <authorList>
            <person name="Feng H."/>
        </authorList>
    </citation>
    <scope>NUCLEOTIDE SEQUENCE [LARGE SCALE GENOMIC DNA]</scope>
    <source>
        <strain evidence="10">s-11</strain>
    </source>
</reference>
<dbReference type="PANTHER" id="PTHR32322">
    <property type="entry name" value="INNER MEMBRANE TRANSPORTER"/>
    <property type="match status" value="1"/>
</dbReference>
<evidence type="ECO:0000256" key="1">
    <source>
        <dbReference type="ARBA" id="ARBA00004651"/>
    </source>
</evidence>
<feature type="transmembrane region" description="Helical" evidence="7">
    <location>
        <begin position="246"/>
        <end position="265"/>
    </location>
</feature>
<accession>A0A7W1X9Z1</accession>
<gene>
    <name evidence="9" type="ORF">H1164_08045</name>
</gene>
<feature type="transmembrane region" description="Helical" evidence="7">
    <location>
        <begin position="35"/>
        <end position="58"/>
    </location>
</feature>
<dbReference type="Pfam" id="PF00892">
    <property type="entry name" value="EamA"/>
    <property type="match status" value="2"/>
</dbReference>
<evidence type="ECO:0000313" key="10">
    <source>
        <dbReference type="Proteomes" id="UP000530514"/>
    </source>
</evidence>
<dbReference type="EMBL" id="JACEIP010000010">
    <property type="protein sequence ID" value="MBA4542852.1"/>
    <property type="molecule type" value="Genomic_DNA"/>
</dbReference>
<protein>
    <submittedName>
        <fullName evidence="9">DMT family transporter</fullName>
    </submittedName>
</protein>
<dbReference type="Proteomes" id="UP000530514">
    <property type="component" value="Unassembled WGS sequence"/>
</dbReference>
<evidence type="ECO:0000256" key="2">
    <source>
        <dbReference type="ARBA" id="ARBA00007362"/>
    </source>
</evidence>
<comment type="similarity">
    <text evidence="2">Belongs to the EamA transporter family.</text>
</comment>
<keyword evidence="10" id="KW-1185">Reference proteome</keyword>